<geneLocation type="mitochondrion" evidence="1"/>
<organism evidence="1">
    <name type="scientific">Picea glauca</name>
    <name type="common">White spruce</name>
    <name type="synonym">Pinus glauca</name>
    <dbReference type="NCBI Taxonomy" id="3330"/>
    <lineage>
        <taxon>Eukaryota</taxon>
        <taxon>Viridiplantae</taxon>
        <taxon>Streptophyta</taxon>
        <taxon>Embryophyta</taxon>
        <taxon>Tracheophyta</taxon>
        <taxon>Spermatophyta</taxon>
        <taxon>Pinopsida</taxon>
        <taxon>Pinidae</taxon>
        <taxon>Conifers I</taxon>
        <taxon>Pinales</taxon>
        <taxon>Pinaceae</taxon>
        <taxon>Picea</taxon>
    </lineage>
</organism>
<proteinExistence type="predicted"/>
<protein>
    <submittedName>
        <fullName evidence="1">Uncharacterized protein</fullName>
    </submittedName>
</protein>
<dbReference type="EMBL" id="LKAM01000006">
    <property type="protein sequence ID" value="KUM48128.1"/>
    <property type="molecule type" value="Genomic_DNA"/>
</dbReference>
<accession>A0A117NHC2</accession>
<evidence type="ECO:0000313" key="1">
    <source>
        <dbReference type="EMBL" id="KUM48128.1"/>
    </source>
</evidence>
<comment type="caution">
    <text evidence="1">The sequence shown here is derived from an EMBL/GenBank/DDBJ whole genome shotgun (WGS) entry which is preliminary data.</text>
</comment>
<reference evidence="1" key="1">
    <citation type="journal article" date="2015" name="Genome Biol. Evol.">
        <title>Organellar Genomes of White Spruce (Picea glauca): Assembly and Annotation.</title>
        <authorList>
            <person name="Jackman S.D."/>
            <person name="Warren R.L."/>
            <person name="Gibb E.A."/>
            <person name="Vandervalk B.P."/>
            <person name="Mohamadi H."/>
            <person name="Chu J."/>
            <person name="Raymond A."/>
            <person name="Pleasance S."/>
            <person name="Coope R."/>
            <person name="Wildung M.R."/>
            <person name="Ritland C.E."/>
            <person name="Bousquet J."/>
            <person name="Jones S.J."/>
            <person name="Bohlmann J."/>
            <person name="Birol I."/>
        </authorList>
    </citation>
    <scope>NUCLEOTIDE SEQUENCE [LARGE SCALE GENOMIC DNA]</scope>
    <source>
        <tissue evidence="1">Flushing bud</tissue>
    </source>
</reference>
<dbReference type="AlphaFoldDB" id="A0A117NHC2"/>
<sequence>MRESCLTLLPFTLLVGRNEVNSSPVGREFAASPSPCGTSLLNAPNEVNLNSTYWVNLLGQTYWWGSILFSILR</sequence>
<gene>
    <name evidence="1" type="ORF">ABT39_MTgene5124</name>
</gene>
<name>A0A117NHC2_PICGL</name>
<keyword evidence="1" id="KW-0496">Mitochondrion</keyword>